<dbReference type="InterPro" id="IPR036812">
    <property type="entry name" value="NAD(P)_OxRdtase_dom_sf"/>
</dbReference>
<dbReference type="Gene3D" id="3.20.20.100">
    <property type="entry name" value="NADP-dependent oxidoreductase domain"/>
    <property type="match status" value="1"/>
</dbReference>
<dbReference type="OrthoDB" id="9803483at2"/>
<dbReference type="GO" id="GO:0016491">
    <property type="term" value="F:oxidoreductase activity"/>
    <property type="evidence" value="ECO:0007669"/>
    <property type="project" value="UniProtKB-KW"/>
</dbReference>
<dbReference type="STRING" id="1077947.SAMN05216227_101065"/>
<evidence type="ECO:0000313" key="4">
    <source>
        <dbReference type="Proteomes" id="UP000183002"/>
    </source>
</evidence>
<dbReference type="SUPFAM" id="SSF51430">
    <property type="entry name" value="NAD(P)-linked oxidoreductase"/>
    <property type="match status" value="1"/>
</dbReference>
<evidence type="ECO:0000313" key="3">
    <source>
        <dbReference type="EMBL" id="SEN28010.1"/>
    </source>
</evidence>
<dbReference type="InterPro" id="IPR050523">
    <property type="entry name" value="AKR_Detox_Biosynth"/>
</dbReference>
<gene>
    <name evidence="3" type="ORF">SAMN05216227_101065</name>
</gene>
<reference evidence="3 4" key="1">
    <citation type="submission" date="2016-10" db="EMBL/GenBank/DDBJ databases">
        <authorList>
            <person name="de Groot N.N."/>
        </authorList>
    </citation>
    <scope>NUCLEOTIDE SEQUENCE [LARGE SCALE GENOMIC DNA]</scope>
    <source>
        <strain evidence="3 4">CGMCC 1.10836</strain>
    </source>
</reference>
<keyword evidence="1" id="KW-0560">Oxidoreductase</keyword>
<proteinExistence type="predicted"/>
<keyword evidence="4" id="KW-1185">Reference proteome</keyword>
<organism evidence="3 4">
    <name type="scientific">Pseudorhodobacter antarcticus</name>
    <dbReference type="NCBI Taxonomy" id="1077947"/>
    <lineage>
        <taxon>Bacteria</taxon>
        <taxon>Pseudomonadati</taxon>
        <taxon>Pseudomonadota</taxon>
        <taxon>Alphaproteobacteria</taxon>
        <taxon>Rhodobacterales</taxon>
        <taxon>Paracoccaceae</taxon>
        <taxon>Pseudorhodobacter</taxon>
    </lineage>
</organism>
<evidence type="ECO:0000259" key="2">
    <source>
        <dbReference type="Pfam" id="PF00248"/>
    </source>
</evidence>
<protein>
    <submittedName>
        <fullName evidence="3">Predicted oxidoreductase</fullName>
    </submittedName>
</protein>
<dbReference type="PANTHER" id="PTHR43364:SF4">
    <property type="entry name" value="NAD(P)-LINKED OXIDOREDUCTASE SUPERFAMILY PROTEIN"/>
    <property type="match status" value="1"/>
</dbReference>
<dbReference type="RefSeq" id="WP_050520491.1">
    <property type="nucleotide sequence ID" value="NZ_FOCO01000010.1"/>
</dbReference>
<dbReference type="CDD" id="cd19094">
    <property type="entry name" value="AKR_Tas-like"/>
    <property type="match status" value="1"/>
</dbReference>
<dbReference type="Proteomes" id="UP000183002">
    <property type="component" value="Unassembled WGS sequence"/>
</dbReference>
<evidence type="ECO:0000256" key="1">
    <source>
        <dbReference type="ARBA" id="ARBA00023002"/>
    </source>
</evidence>
<dbReference type="Pfam" id="PF00248">
    <property type="entry name" value="Aldo_ket_red"/>
    <property type="match status" value="1"/>
</dbReference>
<feature type="domain" description="NADP-dependent oxidoreductase" evidence="2">
    <location>
        <begin position="17"/>
        <end position="337"/>
    </location>
</feature>
<dbReference type="PANTHER" id="PTHR43364">
    <property type="entry name" value="NADH-SPECIFIC METHYLGLYOXAL REDUCTASE-RELATED"/>
    <property type="match status" value="1"/>
</dbReference>
<dbReference type="InterPro" id="IPR023210">
    <property type="entry name" value="NADP_OxRdtase_dom"/>
</dbReference>
<name>A0A1H8F8R8_9RHOB</name>
<dbReference type="AlphaFoldDB" id="A0A1H8F8R8"/>
<sequence length="347" mass="37696">MKQIPLGSTGLMVSEYCLGTMTWGSQNTQAEAHDQIAMAMEHGLNFWDTAEMYPTNPVRAETIGGTEAIIGNWFARQGGRDKVVLATKIIGEGNGFVRNGAPITGVSLRAAVEASLVRLQTDYIDVYQLHWPNRGSYHFRKIWDFAPRKMPAADVFADMTDVLLTAGKLVAEGKVRAFGLSNETVWGAANWLRLAQSLGLPRMAVVQNEYSLLCRQFDSDWAEFAAMENMPLLAFSPLAAGLLSGKYAGGVIPDGTRRVASPDLGGRVTPYVFEAVAAYLGIAARYGLDPNQMALAFARGRPFPVIPILGASSLEQLQVNIGASKVVLSDEVMEEIAIAHRAFPQPF</sequence>
<accession>A0A1H8F8R8</accession>
<dbReference type="EMBL" id="FOCO01000010">
    <property type="protein sequence ID" value="SEN28010.1"/>
    <property type="molecule type" value="Genomic_DNA"/>
</dbReference>